<dbReference type="Proteomes" id="UP000017644">
    <property type="component" value="Segment"/>
</dbReference>
<evidence type="ECO:0000313" key="2">
    <source>
        <dbReference type="Proteomes" id="UP000017644"/>
    </source>
</evidence>
<dbReference type="RefSeq" id="YP_008771066.1">
    <property type="nucleotide sequence ID" value="NC_022769.1"/>
</dbReference>
<gene>
    <name evidence="1" type="ORF">BigBertha_39</name>
</gene>
<sequence>MTKITFELTDKQIELLKEFNSKHHDGAEDNRYTCDALHVVQRQRKGYIPFVDELLDYYDGDDMRYTWDDDYEVWYEKPEELVEDYYDGNGEDCPIEIKPYEEVEYSLITDVYGEEVYIHDEEAYIKAHGINNIHIAFETKEWEDVAFFLILDKAKAYRQYQAHNLGKSRVFTYSMGYDNRGDLPVFRNMLLAMGKQLNEEEGK</sequence>
<proteinExistence type="predicted"/>
<dbReference type="GeneID" id="17959622"/>
<evidence type="ECO:0000313" key="1">
    <source>
        <dbReference type="EMBL" id="AGY46547.1"/>
    </source>
</evidence>
<accession>U5PVF9</accession>
<dbReference type="KEGG" id="vg:17959622"/>
<organism evidence="1 2">
    <name type="scientific">Bacillus phage BigBertha</name>
    <dbReference type="NCBI Taxonomy" id="1406781"/>
    <lineage>
        <taxon>Viruses</taxon>
        <taxon>Duplodnaviria</taxon>
        <taxon>Heunggongvirae</taxon>
        <taxon>Uroviricota</taxon>
        <taxon>Caudoviricetes</taxon>
        <taxon>Herelleviridae</taxon>
        <taxon>Bastillevirinae</taxon>
        <taxon>Bequatrovirus</taxon>
        <taxon>Bequatrovirus bigbertha</taxon>
    </lineage>
</organism>
<name>U5PVF9_9CAUD</name>
<protein>
    <submittedName>
        <fullName evidence="1">Uncharacterized protein</fullName>
    </submittedName>
</protein>
<dbReference type="EMBL" id="KF669647">
    <property type="protein sequence ID" value="AGY46547.1"/>
    <property type="molecule type" value="Genomic_DNA"/>
</dbReference>
<keyword evidence="2" id="KW-1185">Reference proteome</keyword>
<reference evidence="1 2" key="1">
    <citation type="journal article" date="2013" name="Genome Announc.">
        <title>Complete Genome of Bacillus thuringiensis Myophage BigBertha.</title>
        <authorList>
            <person name="Ting J.H."/>
            <person name="Smyth T.B."/>
            <person name="Chamakura K.R."/>
            <person name="Kuty Everett G.F."/>
        </authorList>
    </citation>
    <scope>NUCLEOTIDE SEQUENCE [LARGE SCALE GENOMIC DNA]</scope>
</reference>